<organism evidence="1 2">
    <name type="scientific">Lecanosticta acicola</name>
    <dbReference type="NCBI Taxonomy" id="111012"/>
    <lineage>
        <taxon>Eukaryota</taxon>
        <taxon>Fungi</taxon>
        <taxon>Dikarya</taxon>
        <taxon>Ascomycota</taxon>
        <taxon>Pezizomycotina</taxon>
        <taxon>Dothideomycetes</taxon>
        <taxon>Dothideomycetidae</taxon>
        <taxon>Mycosphaerellales</taxon>
        <taxon>Mycosphaerellaceae</taxon>
        <taxon>Lecanosticta</taxon>
    </lineage>
</organism>
<accession>A0AAI9E8K2</accession>
<dbReference type="Gene3D" id="2.120.10.30">
    <property type="entry name" value="TolB, C-terminal domain"/>
    <property type="match status" value="1"/>
</dbReference>
<dbReference type="AlphaFoldDB" id="A0AAI9E8K2"/>
<dbReference type="Proteomes" id="UP001296104">
    <property type="component" value="Unassembled WGS sequence"/>
</dbReference>
<name>A0AAI9E8K2_9PEZI</name>
<evidence type="ECO:0000313" key="1">
    <source>
        <dbReference type="EMBL" id="CAK3878035.1"/>
    </source>
</evidence>
<keyword evidence="2" id="KW-1185">Reference proteome</keyword>
<reference evidence="1" key="1">
    <citation type="submission" date="2023-11" db="EMBL/GenBank/DDBJ databases">
        <authorList>
            <person name="Alioto T."/>
            <person name="Alioto T."/>
            <person name="Gomez Garrido J."/>
        </authorList>
    </citation>
    <scope>NUCLEOTIDE SEQUENCE</scope>
</reference>
<comment type="caution">
    <text evidence="1">The sequence shown here is derived from an EMBL/GenBank/DDBJ whole genome shotgun (WGS) entry which is preliminary data.</text>
</comment>
<evidence type="ECO:0000313" key="2">
    <source>
        <dbReference type="Proteomes" id="UP001296104"/>
    </source>
</evidence>
<dbReference type="InterPro" id="IPR011042">
    <property type="entry name" value="6-blade_b-propeller_TolB-like"/>
</dbReference>
<sequence>MPAGQDAASRRDVEMLFDELPEPIDLEIDTATETSYWTDRGEFPRGNTLNKADVSGVFKAEDQREYTILGRHLHEAIGLKIDGRNQQIYVTDLGGTVYRYERDGTGVEKLFDGQGEYTGIALAHLDAARVREMYGITI</sequence>
<gene>
    <name evidence="1" type="ORF">LECACI_7A002093</name>
</gene>
<dbReference type="SUPFAM" id="SSF101898">
    <property type="entry name" value="NHL repeat"/>
    <property type="match status" value="1"/>
</dbReference>
<protein>
    <submittedName>
        <fullName evidence="1">YWTD domain-containing</fullName>
    </submittedName>
</protein>
<proteinExistence type="predicted"/>
<dbReference type="EMBL" id="CAVMBE010000009">
    <property type="protein sequence ID" value="CAK3878035.1"/>
    <property type="molecule type" value="Genomic_DNA"/>
</dbReference>